<proteinExistence type="predicted"/>
<keyword evidence="1" id="KW-0472">Membrane</keyword>
<dbReference type="EMBL" id="UYSL01023622">
    <property type="protein sequence ID" value="VDL82433.1"/>
    <property type="molecule type" value="Genomic_DNA"/>
</dbReference>
<evidence type="ECO:0000313" key="3">
    <source>
        <dbReference type="Proteomes" id="UP000271162"/>
    </source>
</evidence>
<name>A0A0N4YNA5_NIPBR</name>
<keyword evidence="3" id="KW-1185">Reference proteome</keyword>
<protein>
    <submittedName>
        <fullName evidence="4">G_PROTEIN_RECEP_F2_3 domain-containing protein</fullName>
    </submittedName>
</protein>
<evidence type="ECO:0000256" key="1">
    <source>
        <dbReference type="SAM" id="Phobius"/>
    </source>
</evidence>
<keyword evidence="1" id="KW-0812">Transmembrane</keyword>
<dbReference type="AlphaFoldDB" id="A0A0N4YNA5"/>
<sequence>MCFEPFENEAAFDGVLFRTVDCEQRYAADRQCWASDGFRCERFWHHHTHPLRTAAAASWLTYPSGAQHLCFFMSLNTPSTLSLNNADSTRTRTIFQLVSNALPFLFPSSDTVIVIVVLMLLVYSNECD</sequence>
<dbReference type="Proteomes" id="UP000271162">
    <property type="component" value="Unassembled WGS sequence"/>
</dbReference>
<keyword evidence="1" id="KW-1133">Transmembrane helix</keyword>
<evidence type="ECO:0000313" key="2">
    <source>
        <dbReference type="EMBL" id="VDL82433.1"/>
    </source>
</evidence>
<dbReference type="WBParaSite" id="NBR_0001870701-mRNA-1">
    <property type="protein sequence ID" value="NBR_0001870701-mRNA-1"/>
    <property type="gene ID" value="NBR_0001870701"/>
</dbReference>
<evidence type="ECO:0000313" key="4">
    <source>
        <dbReference type="WBParaSite" id="NBR_0001870701-mRNA-1"/>
    </source>
</evidence>
<feature type="transmembrane region" description="Helical" evidence="1">
    <location>
        <begin position="101"/>
        <end position="123"/>
    </location>
</feature>
<accession>A0A0N4YNA5</accession>
<reference evidence="4" key="1">
    <citation type="submission" date="2017-02" db="UniProtKB">
        <authorList>
            <consortium name="WormBaseParasite"/>
        </authorList>
    </citation>
    <scope>IDENTIFICATION</scope>
</reference>
<reference evidence="2 3" key="2">
    <citation type="submission" date="2018-11" db="EMBL/GenBank/DDBJ databases">
        <authorList>
            <consortium name="Pathogen Informatics"/>
        </authorList>
    </citation>
    <scope>NUCLEOTIDE SEQUENCE [LARGE SCALE GENOMIC DNA]</scope>
</reference>
<organism evidence="4">
    <name type="scientific">Nippostrongylus brasiliensis</name>
    <name type="common">Rat hookworm</name>
    <dbReference type="NCBI Taxonomy" id="27835"/>
    <lineage>
        <taxon>Eukaryota</taxon>
        <taxon>Metazoa</taxon>
        <taxon>Ecdysozoa</taxon>
        <taxon>Nematoda</taxon>
        <taxon>Chromadorea</taxon>
        <taxon>Rhabditida</taxon>
        <taxon>Rhabditina</taxon>
        <taxon>Rhabditomorpha</taxon>
        <taxon>Strongyloidea</taxon>
        <taxon>Heligmosomidae</taxon>
        <taxon>Nippostrongylus</taxon>
    </lineage>
</organism>
<gene>
    <name evidence="2" type="ORF">NBR_LOCUS18708</name>
</gene>